<organism evidence="3 4">
    <name type="scientific">Olsenella profusa F0195</name>
    <dbReference type="NCBI Taxonomy" id="1125712"/>
    <lineage>
        <taxon>Bacteria</taxon>
        <taxon>Bacillati</taxon>
        <taxon>Actinomycetota</taxon>
        <taxon>Coriobacteriia</taxon>
        <taxon>Coriobacteriales</taxon>
        <taxon>Atopobiaceae</taxon>
        <taxon>Olsenella</taxon>
    </lineage>
</organism>
<evidence type="ECO:0000256" key="1">
    <source>
        <dbReference type="SAM" id="MobiDB-lite"/>
    </source>
</evidence>
<feature type="signal peptide" evidence="2">
    <location>
        <begin position="1"/>
        <end position="25"/>
    </location>
</feature>
<keyword evidence="2" id="KW-0732">Signal</keyword>
<proteinExistence type="predicted"/>
<dbReference type="EMBL" id="AWEZ01000043">
    <property type="protein sequence ID" value="ERL08653.1"/>
    <property type="molecule type" value="Genomic_DNA"/>
</dbReference>
<evidence type="ECO:0000313" key="4">
    <source>
        <dbReference type="Proteomes" id="UP000016638"/>
    </source>
</evidence>
<dbReference type="Proteomes" id="UP000016638">
    <property type="component" value="Unassembled WGS sequence"/>
</dbReference>
<dbReference type="STRING" id="1125712.HMPREF1316_0447"/>
<feature type="region of interest" description="Disordered" evidence="1">
    <location>
        <begin position="273"/>
        <end position="295"/>
    </location>
</feature>
<gene>
    <name evidence="3" type="ORF">HMPREF1316_0447</name>
</gene>
<comment type="caution">
    <text evidence="3">The sequence shown here is derived from an EMBL/GenBank/DDBJ whole genome shotgun (WGS) entry which is preliminary data.</text>
</comment>
<protein>
    <submittedName>
        <fullName evidence="3">RHS repeat protein</fullName>
    </submittedName>
</protein>
<feature type="chain" id="PRO_5039646164" evidence="2">
    <location>
        <begin position="26"/>
        <end position="343"/>
    </location>
</feature>
<evidence type="ECO:0000313" key="3">
    <source>
        <dbReference type="EMBL" id="ERL08653.1"/>
    </source>
</evidence>
<reference evidence="3 4" key="1">
    <citation type="submission" date="2013-08" db="EMBL/GenBank/DDBJ databases">
        <authorList>
            <person name="Durkin A.S."/>
            <person name="Haft D.R."/>
            <person name="McCorrison J."/>
            <person name="Torralba M."/>
            <person name="Gillis M."/>
            <person name="Haft D.H."/>
            <person name="Methe B."/>
            <person name="Sutton G."/>
            <person name="Nelson K.E."/>
        </authorList>
    </citation>
    <scope>NUCLEOTIDE SEQUENCE [LARGE SCALE GENOMIC DNA]</scope>
    <source>
        <strain evidence="3 4">F0195</strain>
    </source>
</reference>
<dbReference type="PATRIC" id="fig|1125712.3.peg.1068"/>
<evidence type="ECO:0000256" key="2">
    <source>
        <dbReference type="SAM" id="SignalP"/>
    </source>
</evidence>
<accession>U2TRC8</accession>
<sequence length="343" mass="37810">MRVVHISLHVAVCTLATLLLCVCLAGCESTGMGEFGSSRDTSVLWNQQVPEGGGAILIMGDDSSRFWKTYQFDAGGTLVASESFNSDGGTWSVSYYHYDQGRLSSVTGSCEGGGPNTERSFETTYSYHDDGSLNVSRREDGTLTMTKSYDAAGRIVESNAVTSNDRETFEYDDQGRQTAHWHYGSHGDEIDWPSSQTYEYGTDDQGDFERTYYYDRDTQQPDSCCTNWLDSEGRVVRSVRSTLRDDGTWALDGSSIETCTYDETVEYYPNTNKVSSRTKTRDSSDPASAESSTTIYDEQGFPVSYARTAYGKTHTTLATYRGNVPAGFLDDGLDAPKAPSILD</sequence>
<keyword evidence="4" id="KW-1185">Reference proteome</keyword>
<feature type="compositionally biased region" description="Polar residues" evidence="1">
    <location>
        <begin position="285"/>
        <end position="295"/>
    </location>
</feature>
<name>U2TRC8_9ACTN</name>
<dbReference type="AlphaFoldDB" id="U2TRC8"/>